<protein>
    <submittedName>
        <fullName evidence="1">Uncharacterized protein</fullName>
    </submittedName>
</protein>
<organism evidence="1 2">
    <name type="scientific">Limnofasciculus baicalensis BBK-W-15</name>
    <dbReference type="NCBI Taxonomy" id="2699891"/>
    <lineage>
        <taxon>Bacteria</taxon>
        <taxon>Bacillati</taxon>
        <taxon>Cyanobacteriota</taxon>
        <taxon>Cyanophyceae</taxon>
        <taxon>Coleofasciculales</taxon>
        <taxon>Coleofasciculaceae</taxon>
        <taxon>Limnofasciculus</taxon>
        <taxon>Limnofasciculus baicalensis</taxon>
    </lineage>
</organism>
<comment type="caution">
    <text evidence="1">The sequence shown here is derived from an EMBL/GenBank/DDBJ whole genome shotgun (WGS) entry which is preliminary data.</text>
</comment>
<evidence type="ECO:0000313" key="2">
    <source>
        <dbReference type="Proteomes" id="UP001204953"/>
    </source>
</evidence>
<dbReference type="AlphaFoldDB" id="A0AAE3GUI9"/>
<reference evidence="1" key="1">
    <citation type="submission" date="2022-06" db="EMBL/GenBank/DDBJ databases">
        <title>New cyanobacteria of genus Symplocastrum in benthos of Lake Baikal.</title>
        <authorList>
            <person name="Sorokovikova E."/>
            <person name="Tikhonova I."/>
            <person name="Krasnopeev A."/>
            <person name="Evseev P."/>
            <person name="Gladkikh A."/>
            <person name="Belykh O."/>
        </authorList>
    </citation>
    <scope>NUCLEOTIDE SEQUENCE</scope>
    <source>
        <strain evidence="1">BBK-W-15</strain>
    </source>
</reference>
<keyword evidence="2" id="KW-1185">Reference proteome</keyword>
<dbReference type="RefSeq" id="WP_254011619.1">
    <property type="nucleotide sequence ID" value="NZ_JAMZMM010000077.1"/>
</dbReference>
<accession>A0AAE3GUI9</accession>
<name>A0AAE3GUI9_9CYAN</name>
<gene>
    <name evidence="1" type="ORF">NJ959_10155</name>
</gene>
<dbReference type="Proteomes" id="UP001204953">
    <property type="component" value="Unassembled WGS sequence"/>
</dbReference>
<proteinExistence type="predicted"/>
<dbReference type="EMBL" id="JAMZMM010000077">
    <property type="protein sequence ID" value="MCP2728827.1"/>
    <property type="molecule type" value="Genomic_DNA"/>
</dbReference>
<sequence>MPKSSLEFVNPPTIASVVAFKERTNGRNGLFEIVKIDGISINVSNLKTRGTAVVEIGEINVIYKCPKPFRFQVDDYLASFQPTRLDKLGNVSTTFVTISRLDQGGKTTELIRSTELKEGSPTNLVKWIKQWIKNHDKET</sequence>
<evidence type="ECO:0000313" key="1">
    <source>
        <dbReference type="EMBL" id="MCP2728827.1"/>
    </source>
</evidence>